<accession>A0A0L8H7B5</accession>
<sequence length="65" mass="7850">MSFTYLYGTHRILANLLFSHECGTEENITPGRKVQNEEIKSERTFTGSINQKRYFWYLRRSNFRL</sequence>
<dbReference type="AlphaFoldDB" id="A0A0L8H7B5"/>
<reference evidence="1" key="1">
    <citation type="submission" date="2015-07" db="EMBL/GenBank/DDBJ databases">
        <title>MeaNS - Measles Nucleotide Surveillance Program.</title>
        <authorList>
            <person name="Tran T."/>
            <person name="Druce J."/>
        </authorList>
    </citation>
    <scope>NUCLEOTIDE SEQUENCE</scope>
    <source>
        <strain evidence="1">UCB-OBI-ISO-001</strain>
        <tissue evidence="1">Gonad</tissue>
    </source>
</reference>
<evidence type="ECO:0000313" key="1">
    <source>
        <dbReference type="EMBL" id="KOF85161.1"/>
    </source>
</evidence>
<dbReference type="EMBL" id="KQ418964">
    <property type="protein sequence ID" value="KOF85161.1"/>
    <property type="molecule type" value="Genomic_DNA"/>
</dbReference>
<protein>
    <submittedName>
        <fullName evidence="1">Uncharacterized protein</fullName>
    </submittedName>
</protein>
<name>A0A0L8H7B5_OCTBM</name>
<proteinExistence type="predicted"/>
<organism evidence="1">
    <name type="scientific">Octopus bimaculoides</name>
    <name type="common">California two-spotted octopus</name>
    <dbReference type="NCBI Taxonomy" id="37653"/>
    <lineage>
        <taxon>Eukaryota</taxon>
        <taxon>Metazoa</taxon>
        <taxon>Spiralia</taxon>
        <taxon>Lophotrochozoa</taxon>
        <taxon>Mollusca</taxon>
        <taxon>Cephalopoda</taxon>
        <taxon>Coleoidea</taxon>
        <taxon>Octopodiformes</taxon>
        <taxon>Octopoda</taxon>
        <taxon>Incirrata</taxon>
        <taxon>Octopodidae</taxon>
        <taxon>Octopus</taxon>
    </lineage>
</organism>
<gene>
    <name evidence="1" type="ORF">OCBIM_22020791mg</name>
</gene>